<dbReference type="OrthoDB" id="163636at2"/>
<comment type="caution">
    <text evidence="1">The sequence shown here is derived from an EMBL/GenBank/DDBJ whole genome shotgun (WGS) entry which is preliminary data.</text>
</comment>
<dbReference type="RefSeq" id="WP_131296752.1">
    <property type="nucleotide sequence ID" value="NZ_SJKA01000032.1"/>
</dbReference>
<keyword evidence="2" id="KW-1185">Reference proteome</keyword>
<dbReference type="NCBIfam" id="TIGR01683">
    <property type="entry name" value="thiS"/>
    <property type="match status" value="1"/>
</dbReference>
<dbReference type="Gene3D" id="3.10.20.30">
    <property type="match status" value="1"/>
</dbReference>
<protein>
    <submittedName>
        <fullName evidence="1">Sulfur carrier protein ThiS</fullName>
    </submittedName>
</protein>
<evidence type="ECO:0000313" key="2">
    <source>
        <dbReference type="Proteomes" id="UP000292695"/>
    </source>
</evidence>
<dbReference type="PANTHER" id="PTHR34472">
    <property type="entry name" value="SULFUR CARRIER PROTEIN THIS"/>
    <property type="match status" value="1"/>
</dbReference>
<dbReference type="SUPFAM" id="SSF54285">
    <property type="entry name" value="MoaD/ThiS"/>
    <property type="match status" value="1"/>
</dbReference>
<dbReference type="EMBL" id="SJKA01000032">
    <property type="protein sequence ID" value="TCC15669.1"/>
    <property type="molecule type" value="Genomic_DNA"/>
</dbReference>
<dbReference type="InterPro" id="IPR003749">
    <property type="entry name" value="ThiS/MoaD-like"/>
</dbReference>
<dbReference type="Proteomes" id="UP000292695">
    <property type="component" value="Unassembled WGS sequence"/>
</dbReference>
<dbReference type="CDD" id="cd00565">
    <property type="entry name" value="Ubl_ThiS"/>
    <property type="match status" value="1"/>
</dbReference>
<name>A0A4R0HX20_9ACTN</name>
<proteinExistence type="predicted"/>
<dbReference type="Pfam" id="PF02597">
    <property type="entry name" value="ThiS"/>
    <property type="match status" value="1"/>
</dbReference>
<dbReference type="InterPro" id="IPR010035">
    <property type="entry name" value="Thi_S"/>
</dbReference>
<reference evidence="1 2" key="1">
    <citation type="submission" date="2019-02" db="EMBL/GenBank/DDBJ databases">
        <title>Kribbella capetownensis sp. nov. and Kribbella speibonae sp. nov., isolated from soil.</title>
        <authorList>
            <person name="Curtis S.M."/>
            <person name="Norton I."/>
            <person name="Everest G.J."/>
            <person name="Meyers P.R."/>
        </authorList>
    </citation>
    <scope>NUCLEOTIDE SEQUENCE [LARGE SCALE GENOMIC DNA]</scope>
    <source>
        <strain evidence="1 2">DSM 27082</strain>
    </source>
</reference>
<evidence type="ECO:0000313" key="1">
    <source>
        <dbReference type="EMBL" id="TCC15669.1"/>
    </source>
</evidence>
<sequence>MESVWVNGAAVDVPPGKSVAELIAEYSDRATGIAVAVNQNVLTKAEWAQTTLEPGDRVEIVSATQGG</sequence>
<dbReference type="InterPro" id="IPR012675">
    <property type="entry name" value="Beta-grasp_dom_sf"/>
</dbReference>
<dbReference type="InterPro" id="IPR016155">
    <property type="entry name" value="Mopterin_synth/thiamin_S_b"/>
</dbReference>
<gene>
    <name evidence="1" type="primary">thiS</name>
    <name evidence="1" type="ORF">E0H50_41675</name>
</gene>
<dbReference type="PANTHER" id="PTHR34472:SF1">
    <property type="entry name" value="SULFUR CARRIER PROTEIN THIS"/>
    <property type="match status" value="1"/>
</dbReference>
<accession>A0A4R0HX20</accession>
<organism evidence="1 2">
    <name type="scientific">Kribbella sindirgiensis</name>
    <dbReference type="NCBI Taxonomy" id="1124744"/>
    <lineage>
        <taxon>Bacteria</taxon>
        <taxon>Bacillati</taxon>
        <taxon>Actinomycetota</taxon>
        <taxon>Actinomycetes</taxon>
        <taxon>Propionibacteriales</taxon>
        <taxon>Kribbellaceae</taxon>
        <taxon>Kribbella</taxon>
    </lineage>
</organism>
<dbReference type="AlphaFoldDB" id="A0A4R0HX20"/>